<evidence type="ECO:0000313" key="2">
    <source>
        <dbReference type="Proteomes" id="UP001595533"/>
    </source>
</evidence>
<keyword evidence="2" id="KW-1185">Reference proteome</keyword>
<dbReference type="InterPro" id="IPR015943">
    <property type="entry name" value="WD40/YVTN_repeat-like_dom_sf"/>
</dbReference>
<gene>
    <name evidence="1" type="ORF">ACFODZ_15755</name>
</gene>
<reference evidence="2" key="1">
    <citation type="journal article" date="2019" name="Int. J. Syst. Evol. Microbiol.">
        <title>The Global Catalogue of Microorganisms (GCM) 10K type strain sequencing project: providing services to taxonomists for standard genome sequencing and annotation.</title>
        <authorList>
            <consortium name="The Broad Institute Genomics Platform"/>
            <consortium name="The Broad Institute Genome Sequencing Center for Infectious Disease"/>
            <person name="Wu L."/>
            <person name="Ma J."/>
        </authorList>
    </citation>
    <scope>NUCLEOTIDE SEQUENCE [LARGE SCALE GENOMIC DNA]</scope>
    <source>
        <strain evidence="2">KCTC 42953</strain>
    </source>
</reference>
<proteinExistence type="predicted"/>
<dbReference type="PANTHER" id="PTHR43739">
    <property type="entry name" value="XYLOGLUCANASE (EUROFUNG)"/>
    <property type="match status" value="1"/>
</dbReference>
<comment type="caution">
    <text evidence="1">The sequence shown here is derived from an EMBL/GenBank/DDBJ whole genome shotgun (WGS) entry which is preliminary data.</text>
</comment>
<dbReference type="RefSeq" id="WP_157892975.1">
    <property type="nucleotide sequence ID" value="NZ_JBHRTS010000010.1"/>
</dbReference>
<name>A0ABV7JC56_9GAMM</name>
<dbReference type="EMBL" id="JBHRTS010000010">
    <property type="protein sequence ID" value="MFC3195710.1"/>
    <property type="molecule type" value="Genomic_DNA"/>
</dbReference>
<evidence type="ECO:0008006" key="3">
    <source>
        <dbReference type="Google" id="ProtNLM"/>
    </source>
</evidence>
<dbReference type="PANTHER" id="PTHR43739:SF5">
    <property type="entry name" value="EXO-ALPHA-SIALIDASE"/>
    <property type="match status" value="1"/>
</dbReference>
<dbReference type="Gene3D" id="2.130.10.10">
    <property type="entry name" value="YVTN repeat-like/Quinoprotein amine dehydrogenase"/>
    <property type="match status" value="4"/>
</dbReference>
<evidence type="ECO:0000313" key="1">
    <source>
        <dbReference type="EMBL" id="MFC3195710.1"/>
    </source>
</evidence>
<protein>
    <recommendedName>
        <fullName evidence="3">Sortilin N-terminal domain-containing protein</fullName>
    </recommendedName>
</protein>
<dbReference type="SUPFAM" id="SSF110296">
    <property type="entry name" value="Oligoxyloglucan reducing end-specific cellobiohydrolase"/>
    <property type="match status" value="2"/>
</dbReference>
<organism evidence="1 2">
    <name type="scientific">Marinicella sediminis</name>
    <dbReference type="NCBI Taxonomy" id="1792834"/>
    <lineage>
        <taxon>Bacteria</taxon>
        <taxon>Pseudomonadati</taxon>
        <taxon>Pseudomonadota</taxon>
        <taxon>Gammaproteobacteria</taxon>
        <taxon>Lysobacterales</taxon>
        <taxon>Marinicellaceae</taxon>
        <taxon>Marinicella</taxon>
    </lineage>
</organism>
<dbReference type="Proteomes" id="UP001595533">
    <property type="component" value="Unassembled WGS sequence"/>
</dbReference>
<sequence length="1136" mass="123043">MKPVQLTIGAMTLLVLMAMMGFYQQRAGSGIGSIEVPRPSMKTPSAAFERQQYFLQKRMPADVDQLPMDPYRDARQVTSQQAVFSTRVGRQLTNTEQSAAEKAATEWQWLGPGNIGGRTRALVFHPENSDVMYTAGVSGGIWKTVDAGDSWTALADQMANINVGALAIDPSDPNTLYAGTGELYRLTLRPYSSMTGAGMFKTTDGGQTWFQLEATVNDSFLYVSDIVISPNDSKIIYVATNTGVWRSTDGGINFNQSLNPQSAAGASLYEGCSDLSMRTDKPDDWLLVSCASRSTDDRYFLPGLLPDACDGPCDARIYLNTRAQATDNWQVTLTESGMGRTSLAIHQANQDIMYAASSNIDGGPDLSGDGEPDLHNGLHAIFRSTDGGQSWQARLRNTDAALLNTQLFSYADGALNSSCGNGNNWYYSAGWYNQAIAVSPTDPDVVWVGGMEIYRSDDGGANFGMASHWDALYFDDPAYEPAYVHADQHGLIFHPDYDGVNNKTLLAINDGGVFLTEDDSLPVTYGVNAPCTPHTTGIRWRSINNNYGVTQFYAGAVFSDATSVLAGAQDNGTQYGSELLGPNGWSIINGGDGGDLAINPTDDLNYLVSSQNANILRTTNGGNTFTHLWDLASSSPTPTPYHPSSANPNRIFITPFELDPNQPSRLFLGGQKLWRSDDQGTSWLPASYDAGDTFDDLISALAIAPGNSNRVLYGNSKIIAVVNQALDENGFFRVTFSTPRLGWVSSLAFEPGNQDVAYATYSTFGGKHVWKTTNGGQFWVPIDGSGDGQLPDVPVHKLVVDPNDPQRLYIGTDLGVFVTTDGGANWAVENTGFSQVIVEDLVIRTPAQGGDPQLFAFTYGRGVWKVPLAALDGSPDYVIDDQVSGVWYNSEQSGHGLQLEVLDIDGQTAVLAAWYAYLDGDPIWLIGVGAVKNNRVDIDMGINDNTGFPLADFDPEEVNQQLWGKVNLVLDSDRQGTLGWSSVLPEYNNGAMRIERLTGIANSDQGANGINHCHSGSWYNPDQDGHGFMAEVIPAGDGLNMLMTWYTYFEGQQYWILANGPVSGNTATMLASSSSGSSFPTDFNSDDVLTFEWGELRFTLLDDNNAVVAWDSVLPGFPGNELNVTRLTQLKGHGCD</sequence>
<dbReference type="InterPro" id="IPR052025">
    <property type="entry name" value="Xyloglucanase_GH74"/>
</dbReference>
<accession>A0ABV7JC56</accession>